<sequence>MSTVWGNFVYQLLETRHEEAAIDVLCSVFSAQEPLAKALATQPDELRPFVSDLVRHATEGGLSWVAIEEKSARLAGVRILTDTHRDFIPADYPSSKVKTIFSFLHSLYDDESESMMTAAAPPLLHCWMVAVLPAFQRQGVLRNLYRTGGEWATRCGFIYGIEEVTNRHNLAFLNNETDVTVLKSLDYADYKFHGAYPFRNAEESQYCALCRYPLIRQEARPPV</sequence>
<keyword evidence="4" id="KW-1185">Reference proteome</keyword>
<dbReference type="Gene3D" id="3.40.630.30">
    <property type="match status" value="1"/>
</dbReference>
<dbReference type="EMBL" id="LR134493">
    <property type="protein sequence ID" value="VEI70439.1"/>
    <property type="molecule type" value="Genomic_DNA"/>
</dbReference>
<evidence type="ECO:0000313" key="4">
    <source>
        <dbReference type="Proteomes" id="UP000624159"/>
    </source>
</evidence>
<dbReference type="GO" id="GO:0008080">
    <property type="term" value="F:N-acetyltransferase activity"/>
    <property type="evidence" value="ECO:0007669"/>
    <property type="project" value="TreeGrafter"/>
</dbReference>
<reference evidence="1 4" key="2">
    <citation type="submission" date="2020-11" db="EMBL/GenBank/DDBJ databases">
        <title>Enhanced detection system for hospital associated transmission using whole genome sequencing surveillance.</title>
        <authorList>
            <person name="Harrison L.H."/>
            <person name="Van Tyne D."/>
            <person name="Marsh J.W."/>
            <person name="Griffith M.P."/>
            <person name="Snyder D.J."/>
            <person name="Cooper V.S."/>
            <person name="Mustapha M."/>
        </authorList>
    </citation>
    <scope>NUCLEOTIDE SEQUENCE [LARGE SCALE GENOMIC DNA]</scope>
    <source>
        <strain evidence="1 4">SER00230</strain>
    </source>
</reference>
<evidence type="ECO:0000313" key="1">
    <source>
        <dbReference type="EMBL" id="MBH1932539.1"/>
    </source>
</evidence>
<accession>A0A448SRV7</accession>
<gene>
    <name evidence="1" type="ORF">I5U13_23045</name>
    <name evidence="2" type="ORF">NCTC10036_03999</name>
</gene>
<dbReference type="PANTHER" id="PTHR20905">
    <property type="entry name" value="N-ACETYLTRANSFERASE-RELATED"/>
    <property type="match status" value="1"/>
</dbReference>
<evidence type="ECO:0000313" key="3">
    <source>
        <dbReference type="Proteomes" id="UP000281904"/>
    </source>
</evidence>
<dbReference type="Proteomes" id="UP000624159">
    <property type="component" value="Unassembled WGS sequence"/>
</dbReference>
<evidence type="ECO:0000313" key="2">
    <source>
        <dbReference type="EMBL" id="VEI70439.1"/>
    </source>
</evidence>
<reference evidence="2 3" key="1">
    <citation type="submission" date="2018-12" db="EMBL/GenBank/DDBJ databases">
        <authorList>
            <consortium name="Pathogen Informatics"/>
        </authorList>
    </citation>
    <scope>NUCLEOTIDE SEQUENCE [LARGE SCALE GENOMIC DNA]</scope>
    <source>
        <strain evidence="2 3">NCTC10036</strain>
    </source>
</reference>
<organism evidence="2 3">
    <name type="scientific">Serratia rubidaea</name>
    <name type="common">Serratia marinorubra</name>
    <dbReference type="NCBI Taxonomy" id="61652"/>
    <lineage>
        <taxon>Bacteria</taxon>
        <taxon>Pseudomonadati</taxon>
        <taxon>Pseudomonadota</taxon>
        <taxon>Gammaproteobacteria</taxon>
        <taxon>Enterobacterales</taxon>
        <taxon>Yersiniaceae</taxon>
        <taxon>Serratia</taxon>
    </lineage>
</organism>
<evidence type="ECO:0008006" key="5">
    <source>
        <dbReference type="Google" id="ProtNLM"/>
    </source>
</evidence>
<proteinExistence type="predicted"/>
<dbReference type="SUPFAM" id="SSF55729">
    <property type="entry name" value="Acyl-CoA N-acyltransferases (Nat)"/>
    <property type="match status" value="1"/>
</dbReference>
<dbReference type="InterPro" id="IPR016181">
    <property type="entry name" value="Acyl_CoA_acyltransferase"/>
</dbReference>
<dbReference type="Proteomes" id="UP000281904">
    <property type="component" value="Chromosome"/>
</dbReference>
<dbReference type="RefSeq" id="WP_126532661.1">
    <property type="nucleotide sequence ID" value="NZ_JADULK010000019.1"/>
</dbReference>
<name>A0A448SRV7_SERRU</name>
<dbReference type="PANTHER" id="PTHR20905:SF1">
    <property type="entry name" value="AT07410P-RELATED"/>
    <property type="match status" value="1"/>
</dbReference>
<dbReference type="EMBL" id="JADULK010000019">
    <property type="protein sequence ID" value="MBH1932539.1"/>
    <property type="molecule type" value="Genomic_DNA"/>
</dbReference>
<protein>
    <recommendedName>
        <fullName evidence="5">N-acetyltransferase domain-containing protein</fullName>
    </recommendedName>
</protein>
<dbReference type="AlphaFoldDB" id="A0A448SRV7"/>